<gene>
    <name evidence="1" type="ORF">MAMC_02287</name>
</gene>
<name>A0A5E6MHS1_9BACT</name>
<dbReference type="GO" id="GO:0030151">
    <property type="term" value="F:molybdenum ion binding"/>
    <property type="evidence" value="ECO:0007669"/>
    <property type="project" value="InterPro"/>
</dbReference>
<keyword evidence="2" id="KW-1185">Reference proteome</keyword>
<protein>
    <recommendedName>
        <fullName evidence="3">Nitrogen fixation protein NifQ</fullName>
    </recommendedName>
</protein>
<reference evidence="1" key="1">
    <citation type="submission" date="2019-09" db="EMBL/GenBank/DDBJ databases">
        <authorList>
            <person name="Cremers G."/>
        </authorList>
    </citation>
    <scope>NUCLEOTIDE SEQUENCE [LARGE SCALE GENOMIC DNA]</scope>
    <source>
        <strain evidence="1">3B</strain>
    </source>
</reference>
<dbReference type="Proteomes" id="UP000381693">
    <property type="component" value="Unassembled WGS sequence"/>
</dbReference>
<sequence length="187" mass="20661">MTAGAVAPSALASPDAISEGSGSRAAEAALPRKALHHVLSRFASLGAFPCVPRLGLEEESFERLLAACDAECTPPRHAIGIPEDFRELVSLLVESGDGSEPTRWVAHAVAAACLADDHLWRDLGLSDRQELARLLERHFRPLYERNVDDMRWKKFFYKQLCERAGFRACKAPSCRECSDYAICFAKE</sequence>
<evidence type="ECO:0000313" key="2">
    <source>
        <dbReference type="Proteomes" id="UP000381693"/>
    </source>
</evidence>
<dbReference type="EMBL" id="CABFUZ020000271">
    <property type="protein sequence ID" value="VVM08566.1"/>
    <property type="molecule type" value="Genomic_DNA"/>
</dbReference>
<evidence type="ECO:0008006" key="3">
    <source>
        <dbReference type="Google" id="ProtNLM"/>
    </source>
</evidence>
<dbReference type="AlphaFoldDB" id="A0A5E6MHS1"/>
<dbReference type="OrthoDB" id="192277at2"/>
<proteinExistence type="predicted"/>
<evidence type="ECO:0000313" key="1">
    <source>
        <dbReference type="EMBL" id="VVM08566.1"/>
    </source>
</evidence>
<dbReference type="RefSeq" id="WP_142526147.1">
    <property type="nucleotide sequence ID" value="NZ_CABFUZ020000271.1"/>
</dbReference>
<dbReference type="InterPro" id="IPR006975">
    <property type="entry name" value="NifQ"/>
</dbReference>
<dbReference type="GO" id="GO:0009399">
    <property type="term" value="P:nitrogen fixation"/>
    <property type="evidence" value="ECO:0007669"/>
    <property type="project" value="InterPro"/>
</dbReference>
<dbReference type="Pfam" id="PF04891">
    <property type="entry name" value="NifQ"/>
    <property type="match status" value="1"/>
</dbReference>
<comment type="caution">
    <text evidence="1">The sequence shown here is derived from an EMBL/GenBank/DDBJ whole genome shotgun (WGS) entry which is preliminary data.</text>
</comment>
<organism evidence="1 2">
    <name type="scientific">Methylacidimicrobium cyclopophantes</name>
    <dbReference type="NCBI Taxonomy" id="1041766"/>
    <lineage>
        <taxon>Bacteria</taxon>
        <taxon>Pseudomonadati</taxon>
        <taxon>Verrucomicrobiota</taxon>
        <taxon>Methylacidimicrobium</taxon>
    </lineage>
</organism>
<accession>A0A5E6MHS1</accession>